<proteinExistence type="inferred from homology"/>
<feature type="transmembrane region" description="Helical" evidence="6">
    <location>
        <begin position="243"/>
        <end position="268"/>
    </location>
</feature>
<evidence type="ECO:0000256" key="6">
    <source>
        <dbReference type="RuleBase" id="RU361218"/>
    </source>
</evidence>
<evidence type="ECO:0000256" key="1">
    <source>
        <dbReference type="ARBA" id="ARBA00004141"/>
    </source>
</evidence>
<dbReference type="RefSeq" id="XP_012946339.1">
    <property type="nucleotide sequence ID" value="XM_013090885.2"/>
</dbReference>
<protein>
    <recommendedName>
        <fullName evidence="6">Tetraspanin</fullName>
    </recommendedName>
</protein>
<keyword evidence="7" id="KW-1185">Reference proteome</keyword>
<keyword evidence="5 6" id="KW-0472">Membrane</keyword>
<dbReference type="Gene3D" id="1.10.1450.10">
    <property type="entry name" value="Tetraspanin"/>
    <property type="match status" value="1"/>
</dbReference>
<evidence type="ECO:0000256" key="5">
    <source>
        <dbReference type="ARBA" id="ARBA00023136"/>
    </source>
</evidence>
<reference evidence="8 9" key="1">
    <citation type="submission" date="2025-05" db="UniProtKB">
        <authorList>
            <consortium name="RefSeq"/>
        </authorList>
    </citation>
    <scope>IDENTIFICATION</scope>
</reference>
<accession>A0ABM1AEV1</accession>
<dbReference type="PANTHER" id="PTHR19282">
    <property type="entry name" value="TETRASPANIN"/>
    <property type="match status" value="1"/>
</dbReference>
<feature type="transmembrane region" description="Helical" evidence="6">
    <location>
        <begin position="76"/>
        <end position="97"/>
    </location>
</feature>
<dbReference type="PANTHER" id="PTHR19282:SF551">
    <property type="entry name" value="RE08073P-RELATED"/>
    <property type="match status" value="1"/>
</dbReference>
<dbReference type="InterPro" id="IPR018499">
    <property type="entry name" value="Tetraspanin/Peripherin"/>
</dbReference>
<evidence type="ECO:0000313" key="9">
    <source>
        <dbReference type="RefSeq" id="XP_012946339.1"/>
    </source>
</evidence>
<evidence type="ECO:0000256" key="2">
    <source>
        <dbReference type="ARBA" id="ARBA00006840"/>
    </source>
</evidence>
<organism evidence="7 8">
    <name type="scientific">Aplysia californica</name>
    <name type="common">California sea hare</name>
    <dbReference type="NCBI Taxonomy" id="6500"/>
    <lineage>
        <taxon>Eukaryota</taxon>
        <taxon>Metazoa</taxon>
        <taxon>Spiralia</taxon>
        <taxon>Lophotrochozoa</taxon>
        <taxon>Mollusca</taxon>
        <taxon>Gastropoda</taxon>
        <taxon>Heterobranchia</taxon>
        <taxon>Euthyneura</taxon>
        <taxon>Tectipleura</taxon>
        <taxon>Aplysiida</taxon>
        <taxon>Aplysioidea</taxon>
        <taxon>Aplysiidae</taxon>
        <taxon>Aplysia</taxon>
    </lineage>
</organism>
<dbReference type="PIRSF" id="PIRSF002419">
    <property type="entry name" value="Tetraspanin"/>
    <property type="match status" value="1"/>
</dbReference>
<dbReference type="GeneID" id="106013952"/>
<gene>
    <name evidence="8" type="primary">LOC106013952</name>
    <name evidence="9" type="synonym">LOC101851557</name>
</gene>
<comment type="subcellular location">
    <subcellularLocation>
        <location evidence="1 6">Membrane</location>
        <topology evidence="1 6">Multi-pass membrane protein</topology>
    </subcellularLocation>
</comment>
<keyword evidence="4 6" id="KW-1133">Transmembrane helix</keyword>
<keyword evidence="3 6" id="KW-0812">Transmembrane</keyword>
<dbReference type="Pfam" id="PF00335">
    <property type="entry name" value="Tetraspanin"/>
    <property type="match status" value="1"/>
</dbReference>
<dbReference type="Proteomes" id="UP000694888">
    <property type="component" value="Unplaced"/>
</dbReference>
<dbReference type="GeneID" id="101851557"/>
<dbReference type="SUPFAM" id="SSF48652">
    <property type="entry name" value="Tetraspanin"/>
    <property type="match status" value="1"/>
</dbReference>
<evidence type="ECO:0000313" key="8">
    <source>
        <dbReference type="RefSeq" id="XP_012946338.1"/>
    </source>
</evidence>
<sequence>MGVVSIVGKIVLVVVNILILLLSLALLVCGVIVVAGKDIYNSLLDKLEDELQASLTSAGVTVDTSNLSFSDFMLPLAYAIIALGVLMGALSLLGCIGGCYTIKIVLVVYAIVTLALFLVQLVIVILIYADKSAFDSTVKSAIKDTLKDFKGIEGTDATSLAWNALMNYEECCGVDSYTDFTGLSDWPPATINGNPVNLQTPVMCCKTKSTDYSCAETGTATTANNWLDTGCYDKLFDLIVENAFVITAIAVMLALQFILIFFTIWILCTMDNKIDII</sequence>
<name>A0ABM1AEV1_APLCA</name>
<evidence type="ECO:0000256" key="4">
    <source>
        <dbReference type="ARBA" id="ARBA00022989"/>
    </source>
</evidence>
<evidence type="ECO:0000256" key="3">
    <source>
        <dbReference type="ARBA" id="ARBA00022692"/>
    </source>
</evidence>
<feature type="transmembrane region" description="Helical" evidence="6">
    <location>
        <begin position="12"/>
        <end position="35"/>
    </location>
</feature>
<dbReference type="InterPro" id="IPR000301">
    <property type="entry name" value="Tetraspanin_animals"/>
</dbReference>
<dbReference type="RefSeq" id="XP_012946338.1">
    <property type="nucleotide sequence ID" value="XM_013090884.2"/>
</dbReference>
<comment type="similarity">
    <text evidence="2 6">Belongs to the tetraspanin (TM4SF) family.</text>
</comment>
<dbReference type="InterPro" id="IPR008952">
    <property type="entry name" value="Tetraspanin_EC2_sf"/>
</dbReference>
<evidence type="ECO:0000313" key="7">
    <source>
        <dbReference type="Proteomes" id="UP000694888"/>
    </source>
</evidence>
<feature type="transmembrane region" description="Helical" evidence="6">
    <location>
        <begin position="104"/>
        <end position="129"/>
    </location>
</feature>